<dbReference type="EMBL" id="CP031310">
    <property type="protein sequence ID" value="QCC52272.1"/>
    <property type="molecule type" value="Genomic_DNA"/>
</dbReference>
<dbReference type="GO" id="GO:0016020">
    <property type="term" value="C:membrane"/>
    <property type="evidence" value="ECO:0007669"/>
    <property type="project" value="UniProtKB-SubCell"/>
</dbReference>
<feature type="transmembrane region" description="Helical" evidence="6">
    <location>
        <begin position="79"/>
        <end position="101"/>
    </location>
</feature>
<comment type="subcellular location">
    <subcellularLocation>
        <location evidence="1">Membrane</location>
    </subcellularLocation>
</comment>
<dbReference type="InterPro" id="IPR007014">
    <property type="entry name" value="FUN14"/>
</dbReference>
<feature type="transmembrane region" description="Helical" evidence="6">
    <location>
        <begin position="6"/>
        <end position="23"/>
    </location>
</feature>
<keyword evidence="4 6" id="KW-1133">Transmembrane helix</keyword>
<keyword evidence="8" id="KW-1185">Reference proteome</keyword>
<proteinExistence type="inferred from homology"/>
<dbReference type="KEGG" id="hsn:DV733_13975"/>
<reference evidence="7 8" key="1">
    <citation type="journal article" date="2019" name="Nat. Commun.">
        <title>A new type of DNA phosphorothioation-based antiviral system in archaea.</title>
        <authorList>
            <person name="Xiong L."/>
            <person name="Liu S."/>
            <person name="Chen S."/>
            <person name="Xiao Y."/>
            <person name="Zhu B."/>
            <person name="Gao Y."/>
            <person name="Zhang Y."/>
            <person name="Chen B."/>
            <person name="Luo J."/>
            <person name="Deng Z."/>
            <person name="Chen X."/>
            <person name="Wang L."/>
            <person name="Chen S."/>
        </authorList>
    </citation>
    <scope>NUCLEOTIDE SEQUENCE [LARGE SCALE GENOMIC DNA]</scope>
    <source>
        <strain evidence="7 8">CBA1105</strain>
    </source>
</reference>
<accession>A0A4D6HGZ4</accession>
<keyword evidence="5 6" id="KW-0472">Membrane</keyword>
<evidence type="ECO:0000313" key="7">
    <source>
        <dbReference type="EMBL" id="QCC52272.1"/>
    </source>
</evidence>
<evidence type="ECO:0000256" key="3">
    <source>
        <dbReference type="ARBA" id="ARBA00022692"/>
    </source>
</evidence>
<evidence type="ECO:0000256" key="1">
    <source>
        <dbReference type="ARBA" id="ARBA00004370"/>
    </source>
</evidence>
<dbReference type="AlphaFoldDB" id="A0A4D6HGZ4"/>
<dbReference type="Proteomes" id="UP000296706">
    <property type="component" value="Chromosome"/>
</dbReference>
<evidence type="ECO:0000256" key="6">
    <source>
        <dbReference type="SAM" id="Phobius"/>
    </source>
</evidence>
<comment type="similarity">
    <text evidence="2">Belongs to the FUN14 family.</text>
</comment>
<sequence length="104" mass="11159">MAEFNFTQLGLEVGGSGAIGFLIGFAAKKVAKVIAIIIGLELVLFKFLESRDIIWVDWNKLTNGIVKAGKEGREQGQDWIMTFVSTAGVGAGFVGGFFLGFKKA</sequence>
<dbReference type="OrthoDB" id="168550at2157"/>
<dbReference type="Pfam" id="PF04930">
    <property type="entry name" value="FUN14"/>
    <property type="match status" value="1"/>
</dbReference>
<evidence type="ECO:0000313" key="8">
    <source>
        <dbReference type="Proteomes" id="UP000296706"/>
    </source>
</evidence>
<name>A0A4D6HGZ4_9EURY</name>
<evidence type="ECO:0000256" key="2">
    <source>
        <dbReference type="ARBA" id="ARBA00009160"/>
    </source>
</evidence>
<protein>
    <recommendedName>
        <fullName evidence="9">FUN14 domain-containing protein</fullName>
    </recommendedName>
</protein>
<dbReference type="GeneID" id="39848990"/>
<keyword evidence="3 6" id="KW-0812">Transmembrane</keyword>
<gene>
    <name evidence="7" type="ORF">DV733_13975</name>
</gene>
<evidence type="ECO:0000256" key="4">
    <source>
        <dbReference type="ARBA" id="ARBA00022989"/>
    </source>
</evidence>
<feature type="transmembrane region" description="Helical" evidence="6">
    <location>
        <begin position="30"/>
        <end position="48"/>
    </location>
</feature>
<organism evidence="7 8">
    <name type="scientific">Halapricum salinum</name>
    <dbReference type="NCBI Taxonomy" id="1457250"/>
    <lineage>
        <taxon>Archaea</taxon>
        <taxon>Methanobacteriati</taxon>
        <taxon>Methanobacteriota</taxon>
        <taxon>Stenosarchaea group</taxon>
        <taxon>Halobacteria</taxon>
        <taxon>Halobacteriales</taxon>
        <taxon>Haloarculaceae</taxon>
        <taxon>Halapricum</taxon>
    </lineage>
</organism>
<dbReference type="RefSeq" id="WP_049992599.1">
    <property type="nucleotide sequence ID" value="NZ_CP031310.1"/>
</dbReference>
<evidence type="ECO:0008006" key="9">
    <source>
        <dbReference type="Google" id="ProtNLM"/>
    </source>
</evidence>
<evidence type="ECO:0000256" key="5">
    <source>
        <dbReference type="ARBA" id="ARBA00023136"/>
    </source>
</evidence>